<reference evidence="1" key="1">
    <citation type="submission" date="2016-01" db="EMBL/GenBank/DDBJ databases">
        <title>Complete genome of Planococcus kocurri type strain.</title>
        <authorList>
            <person name="See-Too W.S."/>
        </authorList>
    </citation>
    <scope>NUCLEOTIDE SEQUENCE [LARGE SCALE GENOMIC DNA]</scope>
    <source>
        <strain evidence="1">ATCC 43650</strain>
    </source>
</reference>
<sequence>MIEKLFKRLFSRDYGLSSTEFALLMGYKTWKEAQGNTYAMFFTEVDDWWFATELPDGQWAVWKEEGDMPYPFTVFSSRSEAIEHLRVLFIKSALPERNWIEEASKKKGKVLVDKETQIQILLRGNALQFACETLGVKDMRIREYAEVFTVSMDEVYDYALKQGLPQSGSTRDDMLIEGFHYYKKDGKWHTFFRERGQTFDEKNFNDEELGKRYIIKTLVQLSGTGLY</sequence>
<evidence type="ECO:0000313" key="2">
    <source>
        <dbReference type="Proteomes" id="UP000065533"/>
    </source>
</evidence>
<proteinExistence type="predicted"/>
<protein>
    <submittedName>
        <fullName evidence="1">Uncharacterized protein</fullName>
    </submittedName>
</protein>
<evidence type="ECO:0000313" key="1">
    <source>
        <dbReference type="EMBL" id="ALS77289.1"/>
    </source>
</evidence>
<accession>A0ABM5WSG6</accession>
<keyword evidence="2" id="KW-1185">Reference proteome</keyword>
<organism evidence="1 2">
    <name type="scientific">Planococcus kocurii</name>
    <dbReference type="NCBI Taxonomy" id="1374"/>
    <lineage>
        <taxon>Bacteria</taxon>
        <taxon>Bacillati</taxon>
        <taxon>Bacillota</taxon>
        <taxon>Bacilli</taxon>
        <taxon>Bacillales</taxon>
        <taxon>Caryophanaceae</taxon>
        <taxon>Planococcus</taxon>
    </lineage>
</organism>
<name>A0ABM5WSG6_9BACL</name>
<gene>
    <name evidence="1" type="ORF">AUO94_00910</name>
</gene>
<dbReference type="RefSeq" id="WP_058383969.1">
    <property type="nucleotide sequence ID" value="NZ_CP013661.2"/>
</dbReference>
<dbReference type="Proteomes" id="UP000065533">
    <property type="component" value="Chromosome"/>
</dbReference>
<dbReference type="EMBL" id="CP013661">
    <property type="protein sequence ID" value="ALS77289.1"/>
    <property type="molecule type" value="Genomic_DNA"/>
</dbReference>